<sequence>MATFFCEVLSVYSRAAEENEYDDMTNGNEEDEQIRRDQVSVHVHWLSQTDGGPVLCSDLIIAVGPNAAGFVLAYALGSDGWTAVGWVSLWNERSHGSGDPAELSCVLYQQKVTQSIGEEQASFFSAQCFTLFSQPGNHWHTISLSLSADDLSREISLLQQKVFTFSLSFHVCGCQISRAEIPQSELLSFLPNVYFIFPTWQPLAHDLSLLALMICEHPQTVLEFSDLY</sequence>
<proteinExistence type="inferred from homology"/>
<keyword evidence="5" id="KW-1185">Reference proteome</keyword>
<dbReference type="GO" id="GO:0005783">
    <property type="term" value="C:endoplasmic reticulum"/>
    <property type="evidence" value="ECO:0007669"/>
    <property type="project" value="InterPro"/>
</dbReference>
<dbReference type="GO" id="GO:0070628">
    <property type="term" value="F:proteasome binding"/>
    <property type="evidence" value="ECO:0007669"/>
    <property type="project" value="TreeGrafter"/>
</dbReference>
<accession>A0A671Q6N5</accession>
<evidence type="ECO:0000313" key="5">
    <source>
        <dbReference type="Proteomes" id="UP000472260"/>
    </source>
</evidence>
<organism evidence="4 5">
    <name type="scientific">Sinocyclocheilus anshuiensis</name>
    <dbReference type="NCBI Taxonomy" id="1608454"/>
    <lineage>
        <taxon>Eukaryota</taxon>
        <taxon>Metazoa</taxon>
        <taxon>Chordata</taxon>
        <taxon>Craniata</taxon>
        <taxon>Vertebrata</taxon>
        <taxon>Euteleostomi</taxon>
        <taxon>Actinopterygii</taxon>
        <taxon>Neopterygii</taxon>
        <taxon>Teleostei</taxon>
        <taxon>Ostariophysi</taxon>
        <taxon>Cypriniformes</taxon>
        <taxon>Cyprinidae</taxon>
        <taxon>Cyprininae</taxon>
        <taxon>Sinocyclocheilus</taxon>
    </lineage>
</organism>
<name>A0A671Q6N5_9TELE</name>
<dbReference type="Ensembl" id="ENSSANT00000068185.1">
    <property type="protein sequence ID" value="ENSSANP00000064134.1"/>
    <property type="gene ID" value="ENSSANG00000031992.1"/>
</dbReference>
<dbReference type="PANTHER" id="PTHR15069:SF1">
    <property type="entry name" value="PROTEASOME ASSEMBLY CHAPERONE 1"/>
    <property type="match status" value="1"/>
</dbReference>
<protein>
    <recommendedName>
        <fullName evidence="2">Proteasome assembly chaperone 1</fullName>
    </recommendedName>
</protein>
<evidence type="ECO:0000313" key="4">
    <source>
        <dbReference type="Ensembl" id="ENSSANP00000064134.1"/>
    </source>
</evidence>
<keyword evidence="3" id="KW-0143">Chaperone</keyword>
<dbReference type="GO" id="GO:0080129">
    <property type="term" value="P:proteasome core complex assembly"/>
    <property type="evidence" value="ECO:0007669"/>
    <property type="project" value="TreeGrafter"/>
</dbReference>
<dbReference type="Proteomes" id="UP000472260">
    <property type="component" value="Unassembled WGS sequence"/>
</dbReference>
<evidence type="ECO:0000256" key="2">
    <source>
        <dbReference type="ARBA" id="ARBA00019180"/>
    </source>
</evidence>
<dbReference type="PANTHER" id="PTHR15069">
    <property type="entry name" value="PROTEASOME ASSEMBLY CHAPERONE 1"/>
    <property type="match status" value="1"/>
</dbReference>
<comment type="similarity">
    <text evidence="1">Belongs to the PSMG1 family.</text>
</comment>
<evidence type="ECO:0000256" key="1">
    <source>
        <dbReference type="ARBA" id="ARBA00005261"/>
    </source>
</evidence>
<reference evidence="4" key="1">
    <citation type="submission" date="2025-08" db="UniProtKB">
        <authorList>
            <consortium name="Ensembl"/>
        </authorList>
    </citation>
    <scope>IDENTIFICATION</scope>
</reference>
<dbReference type="AlphaFoldDB" id="A0A671Q6N5"/>
<dbReference type="Pfam" id="PF16094">
    <property type="entry name" value="PAC1"/>
    <property type="match status" value="1"/>
</dbReference>
<reference evidence="4" key="2">
    <citation type="submission" date="2025-09" db="UniProtKB">
        <authorList>
            <consortium name="Ensembl"/>
        </authorList>
    </citation>
    <scope>IDENTIFICATION</scope>
</reference>
<dbReference type="InterPro" id="IPR016565">
    <property type="entry name" value="Proteasome_assmbl_chp_1"/>
</dbReference>
<evidence type="ECO:0000256" key="3">
    <source>
        <dbReference type="ARBA" id="ARBA00023186"/>
    </source>
</evidence>